<accession>A0A9X3E5Q4</accession>
<dbReference type="Proteomes" id="UP001146019">
    <property type="component" value="Unassembled WGS sequence"/>
</dbReference>
<dbReference type="RefSeq" id="WP_266131747.1">
    <property type="nucleotide sequence ID" value="NZ_JAPKMY010000015.1"/>
</dbReference>
<evidence type="ECO:0000313" key="2">
    <source>
        <dbReference type="EMBL" id="MCX5469844.1"/>
    </source>
</evidence>
<protein>
    <submittedName>
        <fullName evidence="2">Glycosyltransferase</fullName>
        <ecNumber evidence="2">2.4.-.-</ecNumber>
    </submittedName>
</protein>
<dbReference type="AlphaFoldDB" id="A0A9X3E5Q4"/>
<keyword evidence="2" id="KW-0328">Glycosyltransferase</keyword>
<organism evidence="2 3">
    <name type="scientific">Acinetobacter nematophilus</name>
    <dbReference type="NCBI Taxonomy" id="2994642"/>
    <lineage>
        <taxon>Bacteria</taxon>
        <taxon>Pseudomonadati</taxon>
        <taxon>Pseudomonadota</taxon>
        <taxon>Gammaproteobacteria</taxon>
        <taxon>Moraxellales</taxon>
        <taxon>Moraxellaceae</taxon>
        <taxon>Acinetobacter</taxon>
    </lineage>
</organism>
<dbReference type="PANTHER" id="PTHR22916">
    <property type="entry name" value="GLYCOSYLTRANSFERASE"/>
    <property type="match status" value="1"/>
</dbReference>
<dbReference type="GO" id="GO:0016758">
    <property type="term" value="F:hexosyltransferase activity"/>
    <property type="evidence" value="ECO:0007669"/>
    <property type="project" value="UniProtKB-ARBA"/>
</dbReference>
<gene>
    <name evidence="2" type="ORF">OSH00_19170</name>
</gene>
<sequence length="386" mass="43952">MNKLLSVIVPTRNRQIYCIEAVKTILQDLDERCELVIQDNSSDDRLKKQVENLADDRIVYNYNARPLSFIDNFEEALDLSKGDFFIVLGDDDSTTKDTIRVVEWMQENSIDSVASTKVVDYIWPNTTIEKYKNGLLTFYSYNKDIQQVDALAQLKKLIKNGFLAYQMYNLPRTYHGIIRKSCMDDVKNISGRYFGGLTPDIYSTIALSCVVKKHYVIDYPFSIAGACPASATVNATVGGHSGKLEEAPHFKNRGSYNWEDTVPAYYSVETIWAESAIKALKCLNRDDLLDKFDMYKLYIYGILLNRNYILGLSINETLKLHSKLESNLFVHIFKLGLKLISTIASVLKKRILGKKKLNEAVQLGNVYSLGEAKKILNENLKGVVWK</sequence>
<evidence type="ECO:0000313" key="3">
    <source>
        <dbReference type="Proteomes" id="UP001146019"/>
    </source>
</evidence>
<feature type="domain" description="Glycosyltransferase 2-like" evidence="1">
    <location>
        <begin position="6"/>
        <end position="132"/>
    </location>
</feature>
<dbReference type="InterPro" id="IPR029044">
    <property type="entry name" value="Nucleotide-diphossugar_trans"/>
</dbReference>
<evidence type="ECO:0000259" key="1">
    <source>
        <dbReference type="Pfam" id="PF00535"/>
    </source>
</evidence>
<keyword evidence="3" id="KW-1185">Reference proteome</keyword>
<dbReference type="EMBL" id="JAPKMY010000015">
    <property type="protein sequence ID" value="MCX5469844.1"/>
    <property type="molecule type" value="Genomic_DNA"/>
</dbReference>
<dbReference type="Pfam" id="PF00535">
    <property type="entry name" value="Glycos_transf_2"/>
    <property type="match status" value="1"/>
</dbReference>
<dbReference type="PANTHER" id="PTHR22916:SF3">
    <property type="entry name" value="UDP-GLCNAC:BETAGAL BETA-1,3-N-ACETYLGLUCOSAMINYLTRANSFERASE-LIKE PROTEIN 1"/>
    <property type="match status" value="1"/>
</dbReference>
<dbReference type="EC" id="2.4.-.-" evidence="2"/>
<dbReference type="Gene3D" id="3.90.550.10">
    <property type="entry name" value="Spore Coat Polysaccharide Biosynthesis Protein SpsA, Chain A"/>
    <property type="match status" value="1"/>
</dbReference>
<dbReference type="CDD" id="cd00761">
    <property type="entry name" value="Glyco_tranf_GTA_type"/>
    <property type="match status" value="1"/>
</dbReference>
<reference evidence="2" key="1">
    <citation type="submission" date="2022-11" db="EMBL/GenBank/DDBJ databases">
        <title>Biodiversity and phylogenetic relationships of bacteria.</title>
        <authorList>
            <person name="Machado R.A.R."/>
            <person name="Bhat A."/>
            <person name="Loulou A."/>
            <person name="Kallel S."/>
        </authorList>
    </citation>
    <scope>NUCLEOTIDE SEQUENCE</scope>
    <source>
        <strain evidence="2">A-IN1</strain>
    </source>
</reference>
<keyword evidence="2" id="KW-0808">Transferase</keyword>
<dbReference type="InterPro" id="IPR001173">
    <property type="entry name" value="Glyco_trans_2-like"/>
</dbReference>
<name>A0A9X3E5Q4_9GAMM</name>
<proteinExistence type="predicted"/>
<comment type="caution">
    <text evidence="2">The sequence shown here is derived from an EMBL/GenBank/DDBJ whole genome shotgun (WGS) entry which is preliminary data.</text>
</comment>
<dbReference type="SUPFAM" id="SSF53448">
    <property type="entry name" value="Nucleotide-diphospho-sugar transferases"/>
    <property type="match status" value="1"/>
</dbReference>